<sequence>MVKIELFEVDHVRVHWILSRSLAVKHNLAHSYCLPRSISDLQQVGDSNTSIEIFSPILSKALDYGPMKGSETLRSNISRCYSTESSIHLPIDNILTTPGASLANFLVLFALLGADDHVIVQYPTYQQLYSIPTSIGVDVSLWKSKKSDDWKLDLDELRRLIRSNTKMIIINNPQNPTGAIISKQTLEGIVRIAREHSITVFSDEVYRPLFHSISPTDPEFPPSILSMGYENTIATSSLSKAYSLAGLRIGWIASHNSEIIDVCVNARSYALITASQVDEYLASFILSPPRALGLIEMNCTLAQRNLSLVQSFIDENSSVCEWVKPVGGPLGFIRFTRSGKPVDDLELCTRLLERRGVLLVPGRKCFGDGVNFSGYVRLGFGGDTNELEAGLKALQGFLQNDYANVPLLTGYD</sequence>
<dbReference type="EMBL" id="FJOG01000027">
    <property type="protein sequence ID" value="CZR64666.1"/>
    <property type="molecule type" value="Genomic_DNA"/>
</dbReference>
<evidence type="ECO:0000256" key="1">
    <source>
        <dbReference type="ARBA" id="ARBA00007441"/>
    </source>
</evidence>
<proteinExistence type="inferred from homology"/>
<dbReference type="InterPro" id="IPR015421">
    <property type="entry name" value="PyrdxlP-dep_Trfase_major"/>
</dbReference>
<protein>
    <submittedName>
        <fullName evidence="4">Probable aspartate/tyrosine/aromatic aminotransferase</fullName>
    </submittedName>
</protein>
<dbReference type="Pfam" id="PF00155">
    <property type="entry name" value="Aminotran_1_2"/>
    <property type="match status" value="1"/>
</dbReference>
<keyword evidence="4" id="KW-0032">Aminotransferase</keyword>
<evidence type="ECO:0000313" key="4">
    <source>
        <dbReference type="EMBL" id="CZR64666.1"/>
    </source>
</evidence>
<gene>
    <name evidence="4" type="ORF">PAC_14564</name>
</gene>
<dbReference type="CDD" id="cd00609">
    <property type="entry name" value="AAT_like"/>
    <property type="match status" value="1"/>
</dbReference>
<keyword evidence="4" id="KW-0808">Transferase</keyword>
<keyword evidence="2" id="KW-0663">Pyridoxal phosphate</keyword>
<dbReference type="Gene3D" id="3.90.1150.10">
    <property type="entry name" value="Aspartate Aminotransferase, domain 1"/>
    <property type="match status" value="1"/>
</dbReference>
<keyword evidence="5" id="KW-1185">Reference proteome</keyword>
<dbReference type="Proteomes" id="UP000184330">
    <property type="component" value="Unassembled WGS sequence"/>
</dbReference>
<organism evidence="4 5">
    <name type="scientific">Phialocephala subalpina</name>
    <dbReference type="NCBI Taxonomy" id="576137"/>
    <lineage>
        <taxon>Eukaryota</taxon>
        <taxon>Fungi</taxon>
        <taxon>Dikarya</taxon>
        <taxon>Ascomycota</taxon>
        <taxon>Pezizomycotina</taxon>
        <taxon>Leotiomycetes</taxon>
        <taxon>Helotiales</taxon>
        <taxon>Mollisiaceae</taxon>
        <taxon>Phialocephala</taxon>
        <taxon>Phialocephala fortinii species complex</taxon>
    </lineage>
</organism>
<dbReference type="OrthoDB" id="7042322at2759"/>
<dbReference type="STRING" id="576137.A0A1L7XI88"/>
<dbReference type="PANTHER" id="PTHR43510">
    <property type="entry name" value="AMINOTRANSFERASE FUNCTION, HYPOTHETICAL (EUROFUNG)"/>
    <property type="match status" value="1"/>
</dbReference>
<evidence type="ECO:0000313" key="5">
    <source>
        <dbReference type="Proteomes" id="UP000184330"/>
    </source>
</evidence>
<dbReference type="PANTHER" id="PTHR43510:SF1">
    <property type="entry name" value="AMINOTRANSFERASE FUNCTION, HYPOTHETICAL (EUROFUNG)"/>
    <property type="match status" value="1"/>
</dbReference>
<evidence type="ECO:0000259" key="3">
    <source>
        <dbReference type="Pfam" id="PF00155"/>
    </source>
</evidence>
<dbReference type="AlphaFoldDB" id="A0A1L7XI88"/>
<dbReference type="InterPro" id="IPR015424">
    <property type="entry name" value="PyrdxlP-dep_Trfase"/>
</dbReference>
<accession>A0A1L7XI88</accession>
<dbReference type="PROSITE" id="PS00105">
    <property type="entry name" value="AA_TRANSFER_CLASS_1"/>
    <property type="match status" value="1"/>
</dbReference>
<dbReference type="InterPro" id="IPR004838">
    <property type="entry name" value="NHTrfase_class1_PyrdxlP-BS"/>
</dbReference>
<reference evidence="4 5" key="1">
    <citation type="submission" date="2016-03" db="EMBL/GenBank/DDBJ databases">
        <authorList>
            <person name="Ploux O."/>
        </authorList>
    </citation>
    <scope>NUCLEOTIDE SEQUENCE [LARGE SCALE GENOMIC DNA]</scope>
    <source>
        <strain evidence="4 5">UAMH 11012</strain>
    </source>
</reference>
<dbReference type="SUPFAM" id="SSF53383">
    <property type="entry name" value="PLP-dependent transferases"/>
    <property type="match status" value="1"/>
</dbReference>
<dbReference type="GO" id="GO:0030170">
    <property type="term" value="F:pyridoxal phosphate binding"/>
    <property type="evidence" value="ECO:0007669"/>
    <property type="project" value="InterPro"/>
</dbReference>
<evidence type="ECO:0000256" key="2">
    <source>
        <dbReference type="ARBA" id="ARBA00022898"/>
    </source>
</evidence>
<dbReference type="GO" id="GO:0008483">
    <property type="term" value="F:transaminase activity"/>
    <property type="evidence" value="ECO:0007669"/>
    <property type="project" value="UniProtKB-KW"/>
</dbReference>
<feature type="domain" description="Aminotransferase class I/classII large" evidence="3">
    <location>
        <begin position="61"/>
        <end position="394"/>
    </location>
</feature>
<comment type="similarity">
    <text evidence="1">Belongs to the class-I pyridoxal-phosphate-dependent aminotransferase family.</text>
</comment>
<name>A0A1L7XI88_9HELO</name>
<dbReference type="InterPro" id="IPR015422">
    <property type="entry name" value="PyrdxlP-dep_Trfase_small"/>
</dbReference>
<dbReference type="InterPro" id="IPR004839">
    <property type="entry name" value="Aminotransferase_I/II_large"/>
</dbReference>
<dbReference type="Gene3D" id="3.40.640.10">
    <property type="entry name" value="Type I PLP-dependent aspartate aminotransferase-like (Major domain)"/>
    <property type="match status" value="1"/>
</dbReference>